<feature type="transmembrane region" description="Helical" evidence="16">
    <location>
        <begin position="39"/>
        <end position="56"/>
    </location>
</feature>
<dbReference type="RefSeq" id="XP_038067853.1">
    <property type="nucleotide sequence ID" value="XM_038211925.1"/>
</dbReference>
<comment type="similarity">
    <text evidence="2">Belongs to the p22phox family.</text>
</comment>
<feature type="compositionally biased region" description="Pro residues" evidence="15">
    <location>
        <begin position="150"/>
        <end position="160"/>
    </location>
</feature>
<dbReference type="EnsemblMetazoa" id="XM_038211925.1">
    <property type="protein sequence ID" value="XP_038067853.1"/>
    <property type="gene ID" value="LOC119737509"/>
</dbReference>
<dbReference type="Pfam" id="PF05038">
    <property type="entry name" value="Cytochrom_B558a"/>
    <property type="match status" value="1"/>
</dbReference>
<dbReference type="PANTHER" id="PTHR15168">
    <property type="entry name" value="CYTOCHROME B-245 LIGHT CHAIN"/>
    <property type="match status" value="1"/>
</dbReference>
<keyword evidence="6 16" id="KW-1133">Transmembrane helix</keyword>
<accession>A0A914AVY2</accession>
<keyword evidence="5 16" id="KW-0812">Transmembrane</keyword>
<dbReference type="GeneID" id="119737509"/>
<evidence type="ECO:0000256" key="7">
    <source>
        <dbReference type="ARBA" id="ARBA00023136"/>
    </source>
</evidence>
<dbReference type="AlphaFoldDB" id="A0A914AVY2"/>
<dbReference type="OrthoDB" id="2445232at2759"/>
<evidence type="ECO:0000256" key="5">
    <source>
        <dbReference type="ARBA" id="ARBA00022692"/>
    </source>
</evidence>
<feature type="region of interest" description="Disordered" evidence="15">
    <location>
        <begin position="143"/>
        <end position="180"/>
    </location>
</feature>
<evidence type="ECO:0000256" key="14">
    <source>
        <dbReference type="ARBA" id="ARBA00050017"/>
    </source>
</evidence>
<evidence type="ECO:0000256" key="11">
    <source>
        <dbReference type="ARBA" id="ARBA00031995"/>
    </source>
</evidence>
<evidence type="ECO:0000256" key="15">
    <source>
        <dbReference type="SAM" id="MobiDB-lite"/>
    </source>
</evidence>
<sequence length="180" mass="19645">MADMKSEWAMWANEHGFVSGIVMLMGGITGVFGFDGYEFAAYTIAAGAFITLLEYPRSQRRKGSLVARRFQHILHPIMNLGGPITKNYYIRFVLYLLMSVPSIFTLPTVLGGASLFIAGLIYFKAALGGEGWHVDSMALARQKTLTNRPPANPPPRPPPQGAAKPDDNFTEIPLGNVSGQ</sequence>
<evidence type="ECO:0000256" key="3">
    <source>
        <dbReference type="ARBA" id="ARBA00017733"/>
    </source>
</evidence>
<evidence type="ECO:0000256" key="8">
    <source>
        <dbReference type="ARBA" id="ARBA00030106"/>
    </source>
</evidence>
<keyword evidence="7 16" id="KW-0472">Membrane</keyword>
<evidence type="ECO:0000256" key="9">
    <source>
        <dbReference type="ARBA" id="ARBA00030298"/>
    </source>
</evidence>
<evidence type="ECO:0000256" key="10">
    <source>
        <dbReference type="ARBA" id="ARBA00031067"/>
    </source>
</evidence>
<name>A0A914AVY2_PATMI</name>
<comment type="subunit">
    <text evidence="14">Component of the phagocyte NADPH oxidase core complex/cytochrome b558 complex, composed of CYBB (heavy chain (beta)) and CYBA (light chain (alpha)). Component of the phagocyte NADPH oxidase complex composed of an obligatory core heterodimer formed by the membrane proteins CYBA and CYBB and the cytosolic regulatory subunits NCF1/p47-phox, NCF2/p67-phox, NCF4/p40-phox and the small GTPase RAC1 or RAC2. Interacts with NCF1 (via SH3 domain). Interacts with SH3PXD2A. Interacts with DUOX1, DUOX2 and TPO. Interacts with NOX4; this interaction mediates superoxide generation. Interacts with calprotectin (S100A8/9). Interacts with GBP7. Interacts with NOXO1. Forms a heterodimer with NOX3 and is essential for activity and cell membrane localization of NOX3. Interacts with NOX1.</text>
</comment>
<dbReference type="GO" id="GO:0005886">
    <property type="term" value="C:plasma membrane"/>
    <property type="evidence" value="ECO:0007669"/>
    <property type="project" value="UniProtKB-SubCell"/>
</dbReference>
<evidence type="ECO:0000256" key="2">
    <source>
        <dbReference type="ARBA" id="ARBA00010590"/>
    </source>
</evidence>
<evidence type="ECO:0000313" key="18">
    <source>
        <dbReference type="Proteomes" id="UP000887568"/>
    </source>
</evidence>
<evidence type="ECO:0000256" key="4">
    <source>
        <dbReference type="ARBA" id="ARBA00022475"/>
    </source>
</evidence>
<organism evidence="17 18">
    <name type="scientific">Patiria miniata</name>
    <name type="common">Bat star</name>
    <name type="synonym">Asterina miniata</name>
    <dbReference type="NCBI Taxonomy" id="46514"/>
    <lineage>
        <taxon>Eukaryota</taxon>
        <taxon>Metazoa</taxon>
        <taxon>Echinodermata</taxon>
        <taxon>Eleutherozoa</taxon>
        <taxon>Asterozoa</taxon>
        <taxon>Asteroidea</taxon>
        <taxon>Valvatacea</taxon>
        <taxon>Valvatida</taxon>
        <taxon>Asterinidae</taxon>
        <taxon>Patiria</taxon>
    </lineage>
</organism>
<feature type="transmembrane region" description="Helical" evidence="16">
    <location>
        <begin position="12"/>
        <end position="33"/>
    </location>
</feature>
<comment type="subcellular location">
    <subcellularLocation>
        <location evidence="1">Cell membrane</location>
    </subcellularLocation>
</comment>
<feature type="transmembrane region" description="Helical" evidence="16">
    <location>
        <begin position="103"/>
        <end position="123"/>
    </location>
</feature>
<dbReference type="Proteomes" id="UP000887568">
    <property type="component" value="Unplaced"/>
</dbReference>
<keyword evidence="4" id="KW-1003">Cell membrane</keyword>
<proteinExistence type="inferred from homology"/>
<dbReference type="PANTHER" id="PTHR15168:SF0">
    <property type="entry name" value="CYTOCHROME B-245 LIGHT CHAIN"/>
    <property type="match status" value="1"/>
</dbReference>
<evidence type="ECO:0000256" key="13">
    <source>
        <dbReference type="ARBA" id="ARBA00033347"/>
    </source>
</evidence>
<evidence type="ECO:0000256" key="1">
    <source>
        <dbReference type="ARBA" id="ARBA00004236"/>
    </source>
</evidence>
<evidence type="ECO:0000313" key="17">
    <source>
        <dbReference type="EnsemblMetazoa" id="XP_038067853.1"/>
    </source>
</evidence>
<dbReference type="GO" id="GO:0020037">
    <property type="term" value="F:heme binding"/>
    <property type="evidence" value="ECO:0007669"/>
    <property type="project" value="InterPro"/>
</dbReference>
<dbReference type="OMA" id="ARTGQYC"/>
<protein>
    <recommendedName>
        <fullName evidence="3">Cytochrome b-245 light chain</fullName>
    </recommendedName>
    <alternativeName>
        <fullName evidence="11">Cytochrome b(558) alpha chain</fullName>
    </alternativeName>
    <alternativeName>
        <fullName evidence="10">Cytochrome b558 subunit alpha</fullName>
    </alternativeName>
    <alternativeName>
        <fullName evidence="13">Neutrophil cytochrome b 22 kDa polypeptide</fullName>
    </alternativeName>
    <alternativeName>
        <fullName evidence="12">Superoxide-generating NADPH oxidase light chain subunit</fullName>
    </alternativeName>
    <alternativeName>
        <fullName evidence="8">p22 phagocyte B-cytochrome</fullName>
    </alternativeName>
    <alternativeName>
        <fullName evidence="9">p22-phox</fullName>
    </alternativeName>
</protein>
<keyword evidence="18" id="KW-1185">Reference proteome</keyword>
<evidence type="ECO:0000256" key="16">
    <source>
        <dbReference type="SAM" id="Phobius"/>
    </source>
</evidence>
<dbReference type="InterPro" id="IPR007732">
    <property type="entry name" value="Cyt_b558_asu"/>
</dbReference>
<reference evidence="17" key="1">
    <citation type="submission" date="2022-11" db="UniProtKB">
        <authorList>
            <consortium name="EnsemblMetazoa"/>
        </authorList>
    </citation>
    <scope>IDENTIFICATION</scope>
</reference>
<evidence type="ECO:0000256" key="6">
    <source>
        <dbReference type="ARBA" id="ARBA00022989"/>
    </source>
</evidence>
<evidence type="ECO:0000256" key="12">
    <source>
        <dbReference type="ARBA" id="ARBA00032067"/>
    </source>
</evidence>